<dbReference type="EMBL" id="FQ312005">
    <property type="protein sequence ID" value="CBW25032.1"/>
    <property type="molecule type" value="Genomic_DNA"/>
</dbReference>
<evidence type="ECO:0000313" key="4">
    <source>
        <dbReference type="EMBL" id="CBW25032.1"/>
    </source>
</evidence>
<keyword evidence="1" id="KW-0328">Glycosyltransferase</keyword>
<feature type="coiled-coil region" evidence="3">
    <location>
        <begin position="493"/>
        <end position="520"/>
    </location>
</feature>
<keyword evidence="2 4" id="KW-0808">Transferase</keyword>
<evidence type="ECO:0000256" key="1">
    <source>
        <dbReference type="ARBA" id="ARBA00022676"/>
    </source>
</evidence>
<proteinExistence type="predicted"/>
<dbReference type="HOGENOM" id="CLU_495001_0_0_7"/>
<dbReference type="GO" id="GO:0009244">
    <property type="term" value="P:lipopolysaccharide core region biosynthetic process"/>
    <property type="evidence" value="ECO:0007669"/>
    <property type="project" value="TreeGrafter"/>
</dbReference>
<organism evidence="4 5">
    <name type="scientific">Halobacteriovorax marinus (strain ATCC BAA-682 / DSM 15412 / SJ)</name>
    <name type="common">Bacteriovorax marinus</name>
    <dbReference type="NCBI Taxonomy" id="862908"/>
    <lineage>
        <taxon>Bacteria</taxon>
        <taxon>Pseudomonadati</taxon>
        <taxon>Bdellovibrionota</taxon>
        <taxon>Bacteriovoracia</taxon>
        <taxon>Bacteriovoracales</taxon>
        <taxon>Halobacteriovoraceae</taxon>
        <taxon>Halobacteriovorax</taxon>
    </lineage>
</organism>
<name>E1X276_HALMS</name>
<dbReference type="AlphaFoldDB" id="E1X276"/>
<dbReference type="KEGG" id="bmx:BMS_0092"/>
<dbReference type="GO" id="GO:0008713">
    <property type="term" value="F:ADP-heptose-lipopolysaccharide heptosyltransferase activity"/>
    <property type="evidence" value="ECO:0007669"/>
    <property type="project" value="TreeGrafter"/>
</dbReference>
<gene>
    <name evidence="4" type="ordered locus">BMS_0092</name>
</gene>
<dbReference type="Gene3D" id="3.40.50.2000">
    <property type="entry name" value="Glycogen Phosphorylase B"/>
    <property type="match status" value="2"/>
</dbReference>
<evidence type="ECO:0000313" key="5">
    <source>
        <dbReference type="Proteomes" id="UP000008963"/>
    </source>
</evidence>
<dbReference type="GO" id="GO:0005829">
    <property type="term" value="C:cytosol"/>
    <property type="evidence" value="ECO:0007669"/>
    <property type="project" value="TreeGrafter"/>
</dbReference>
<protein>
    <submittedName>
        <fullName evidence="4">Glycosyl transferase</fullName>
    </submittedName>
</protein>
<dbReference type="eggNOG" id="COG0859">
    <property type="taxonomic scope" value="Bacteria"/>
</dbReference>
<dbReference type="PANTHER" id="PTHR30160">
    <property type="entry name" value="TETRAACYLDISACCHARIDE 4'-KINASE-RELATED"/>
    <property type="match status" value="1"/>
</dbReference>
<evidence type="ECO:0000256" key="3">
    <source>
        <dbReference type="SAM" id="Coils"/>
    </source>
</evidence>
<dbReference type="SUPFAM" id="SSF53756">
    <property type="entry name" value="UDP-Glycosyltransferase/glycogen phosphorylase"/>
    <property type="match status" value="1"/>
</dbReference>
<sequence length="550" mass="63052">MKKTLVVNLRRFGDIYSSAHLVNSMAQKGEYEVSLLVYKEFEKAALNIEGVSHIYTIDRKRVITLTKSEIFNNGYALEELEKELSPIMSQEWDQTINYSNDRVSTHIASTLNSKERIGLHFTNKMKNQYNSDWGMLLNEVITEMEFSPVHFNDIYHNMLGLDYNRENLRLKTSANHNENAFKNINFLRNAEEGKVKKIVGIQLFTSEESKNIPEKTIIEVIEKLHERDIVTMLLIAPTEDEKERAQIINDHFEGRLVSVESDFHALTSVVINLDALITPDTAIKHLSDLVETPCLEVSLGASPFLKQGSIGEQSLILSRVLEDRTFSKNDLHDDLRADDIVNSTLLLLGLKSFKNTEIGSNYTLYRPYRDALGTSYFAIKGDLNTELEVQRLALRMYLAKTLNQSEENTFCEMIQEIKGEHFKRWMTNEKEAVTNITKDLLGAIRSLIQISEGANQSKNFINSLGHLISHCEDSTMTMVPSLFLRARLESIVSNKIEDSVKEVEAQLYKMKNELQKVYEVLRTIEEYSREHEANSAIENRVTNRVQQAIL</sequence>
<dbReference type="OrthoDB" id="5290454at2"/>
<dbReference type="CAZy" id="GT9">
    <property type="family name" value="Glycosyltransferase Family 9"/>
</dbReference>
<dbReference type="Pfam" id="PF01075">
    <property type="entry name" value="Glyco_transf_9"/>
    <property type="match status" value="1"/>
</dbReference>
<evidence type="ECO:0000256" key="2">
    <source>
        <dbReference type="ARBA" id="ARBA00022679"/>
    </source>
</evidence>
<keyword evidence="3" id="KW-0175">Coiled coil</keyword>
<dbReference type="InterPro" id="IPR002201">
    <property type="entry name" value="Glyco_trans_9"/>
</dbReference>
<reference evidence="5" key="1">
    <citation type="journal article" date="2013" name="ISME J.">
        <title>A small predatory core genome in the divergent marine Bacteriovorax marinus SJ and the terrestrial Bdellovibrio bacteriovorus.</title>
        <authorList>
            <person name="Crossman L.C."/>
            <person name="Chen H."/>
            <person name="Cerdeno-Tarraga A.M."/>
            <person name="Brooks K."/>
            <person name="Quail M.A."/>
            <person name="Pineiro S.A."/>
            <person name="Hobley L."/>
            <person name="Sockett R.E."/>
            <person name="Bentley S.D."/>
            <person name="Parkhill J."/>
            <person name="Williams H.N."/>
            <person name="Stine O.C."/>
        </authorList>
    </citation>
    <scope>NUCLEOTIDE SEQUENCE [LARGE SCALE GENOMIC DNA]</scope>
    <source>
        <strain evidence="5">ATCC BAA-682 / DSM 15412 / SJ</strain>
    </source>
</reference>
<accession>E1X276</accession>
<dbReference type="PATRIC" id="fig|862908.3.peg.89"/>
<dbReference type="InterPro" id="IPR051199">
    <property type="entry name" value="LPS_LOS_Heptosyltrfase"/>
</dbReference>
<dbReference type="STRING" id="862908.BMS_0092"/>
<keyword evidence="5" id="KW-1185">Reference proteome</keyword>
<dbReference type="Proteomes" id="UP000008963">
    <property type="component" value="Chromosome"/>
</dbReference>
<dbReference type="RefSeq" id="WP_014242821.1">
    <property type="nucleotide sequence ID" value="NC_016620.1"/>
</dbReference>